<comment type="similarity">
    <text evidence="2 6">Belongs to the flagella basal body rod proteins family.</text>
</comment>
<evidence type="ECO:0000256" key="4">
    <source>
        <dbReference type="ARBA" id="ARBA00038560"/>
    </source>
</evidence>
<comment type="subcellular location">
    <subcellularLocation>
        <location evidence="1 6">Bacterial flagellum basal body</location>
    </subcellularLocation>
</comment>
<accession>A0ABT2BIM5</accession>
<evidence type="ECO:0000259" key="8">
    <source>
        <dbReference type="Pfam" id="PF06429"/>
    </source>
</evidence>
<keyword evidence="3 6" id="KW-0975">Bacterial flagellum</keyword>
<dbReference type="Pfam" id="PF06429">
    <property type="entry name" value="Flg_bbr_C"/>
    <property type="match status" value="1"/>
</dbReference>
<dbReference type="NCBIfam" id="NF009280">
    <property type="entry name" value="PRK12640.1"/>
    <property type="match status" value="1"/>
</dbReference>
<keyword evidence="10" id="KW-0966">Cell projection</keyword>
<dbReference type="PANTHER" id="PTHR30435">
    <property type="entry name" value="FLAGELLAR PROTEIN"/>
    <property type="match status" value="1"/>
</dbReference>
<evidence type="ECO:0000256" key="2">
    <source>
        <dbReference type="ARBA" id="ARBA00009677"/>
    </source>
</evidence>
<dbReference type="PANTHER" id="PTHR30435:SF18">
    <property type="entry name" value="FLAGELLAR BASAL-BODY ROD PROTEIN FLGF"/>
    <property type="match status" value="1"/>
</dbReference>
<evidence type="ECO:0000313" key="10">
    <source>
        <dbReference type="EMBL" id="MCS0608317.1"/>
    </source>
</evidence>
<evidence type="ECO:0000259" key="9">
    <source>
        <dbReference type="Pfam" id="PF22692"/>
    </source>
</evidence>
<comment type="caution">
    <text evidence="10">The sequence shown here is derived from an EMBL/GenBank/DDBJ whole genome shotgun (WGS) entry which is preliminary data.</text>
</comment>
<evidence type="ECO:0000256" key="5">
    <source>
        <dbReference type="ARBA" id="ARBA00040228"/>
    </source>
</evidence>
<name>A0ABT2BIM5_9BURK</name>
<dbReference type="Pfam" id="PF22692">
    <property type="entry name" value="LlgE_F_G_D1"/>
    <property type="match status" value="1"/>
</dbReference>
<reference evidence="10 11" key="1">
    <citation type="submission" date="2022-08" db="EMBL/GenBank/DDBJ databases">
        <title>Reclassification of Massilia species as members of the genera Telluria, Duganella, Pseudoduganella, Mokoshia gen. nov. and Zemynaea gen. nov. using orthogonal and non-orthogonal genome-based approaches.</title>
        <authorList>
            <person name="Bowman J.P."/>
        </authorList>
    </citation>
    <scope>NUCLEOTIDE SEQUENCE [LARGE SCALE GENOMIC DNA]</scope>
    <source>
        <strain evidence="10 11">JCM 31607</strain>
    </source>
</reference>
<evidence type="ECO:0000259" key="7">
    <source>
        <dbReference type="Pfam" id="PF00460"/>
    </source>
</evidence>
<comment type="subunit">
    <text evidence="4 6">The basal body constitutes a major portion of the flagellar organelle and consists of five rings (E,L,P,S, and M) mounted on a central rod. The rod consists of about 26 subunits of FlgG in the distal portion, and FlgB, FlgC and FlgF are thought to build up the proximal portion of the rod with about 6 subunits each.</text>
</comment>
<gene>
    <name evidence="10" type="ORF">NX773_09080</name>
</gene>
<keyword evidence="10" id="KW-0282">Flagellum</keyword>
<dbReference type="Pfam" id="PF00460">
    <property type="entry name" value="Flg_bb_rod"/>
    <property type="match status" value="1"/>
</dbReference>
<proteinExistence type="inferred from homology"/>
<evidence type="ECO:0000313" key="11">
    <source>
        <dbReference type="Proteomes" id="UP001205861"/>
    </source>
</evidence>
<feature type="domain" description="Flagellar hook protein FlgE/F/G-like D1" evidence="9">
    <location>
        <begin position="84"/>
        <end position="147"/>
    </location>
</feature>
<evidence type="ECO:0000256" key="1">
    <source>
        <dbReference type="ARBA" id="ARBA00004117"/>
    </source>
</evidence>
<dbReference type="EMBL" id="JANUGV010000002">
    <property type="protein sequence ID" value="MCS0608317.1"/>
    <property type="molecule type" value="Genomic_DNA"/>
</dbReference>
<evidence type="ECO:0000256" key="3">
    <source>
        <dbReference type="ARBA" id="ARBA00023143"/>
    </source>
</evidence>
<organism evidence="10 11">
    <name type="scientific">Massilia solisilvae</name>
    <dbReference type="NCBI Taxonomy" id="1811225"/>
    <lineage>
        <taxon>Bacteria</taxon>
        <taxon>Pseudomonadati</taxon>
        <taxon>Pseudomonadota</taxon>
        <taxon>Betaproteobacteria</taxon>
        <taxon>Burkholderiales</taxon>
        <taxon>Oxalobacteraceae</taxon>
        <taxon>Telluria group</taxon>
        <taxon>Massilia</taxon>
    </lineage>
</organism>
<feature type="domain" description="Flagellar basal body rod protein N-terminal" evidence="7">
    <location>
        <begin position="5"/>
        <end position="35"/>
    </location>
</feature>
<evidence type="ECO:0000256" key="6">
    <source>
        <dbReference type="RuleBase" id="RU362116"/>
    </source>
</evidence>
<dbReference type="Proteomes" id="UP001205861">
    <property type="component" value="Unassembled WGS sequence"/>
</dbReference>
<keyword evidence="10" id="KW-0969">Cilium</keyword>
<dbReference type="SUPFAM" id="SSF117143">
    <property type="entry name" value="Flagellar hook protein flgE"/>
    <property type="match status" value="1"/>
</dbReference>
<dbReference type="InterPro" id="IPR020013">
    <property type="entry name" value="Flagellar_FlgE/F/G"/>
</dbReference>
<dbReference type="InterPro" id="IPR037925">
    <property type="entry name" value="FlgE/F/G-like"/>
</dbReference>
<dbReference type="NCBIfam" id="TIGR03506">
    <property type="entry name" value="FlgEFG_subfam"/>
    <property type="match status" value="1"/>
</dbReference>
<dbReference type="InterPro" id="IPR010930">
    <property type="entry name" value="Flg_bb/hook_C_dom"/>
</dbReference>
<feature type="domain" description="Flagellar basal-body/hook protein C-terminal" evidence="8">
    <location>
        <begin position="197"/>
        <end position="241"/>
    </location>
</feature>
<keyword evidence="11" id="KW-1185">Reference proteome</keyword>
<sequence>MDKLIYTAVSGAERVMRAERVHANNLANMDTTGFRANFELATSAALMNGYGQGYDDRHMAKVEADSINTRAGSVRETGRALDVALDGKGYLAVQFGDGEAYTRAGNIEIDANGALSVQGRALLGEGGPIVLPAHTAVEIARDGTISVKTEGSNQLQVVDRLRIVNGEASQLTKNEAGLVVLRGGGQLDADPALTVRSRALEGSNVSAVEEMVATMSLTRQFEMQMKLFKASDDMNEVGNRLLGA</sequence>
<dbReference type="InterPro" id="IPR053967">
    <property type="entry name" value="LlgE_F_G-like_D1"/>
</dbReference>
<dbReference type="InterPro" id="IPR001444">
    <property type="entry name" value="Flag_bb_rod_N"/>
</dbReference>
<protein>
    <recommendedName>
        <fullName evidence="5 6">Flagellar basal-body rod protein FlgF</fullName>
    </recommendedName>
</protein>
<dbReference type="RefSeq" id="WP_258856026.1">
    <property type="nucleotide sequence ID" value="NZ_JANUGV010000002.1"/>
</dbReference>